<dbReference type="Proteomes" id="UP000270649">
    <property type="component" value="Unassembled WGS sequence"/>
</dbReference>
<dbReference type="PANTHER" id="PTHR43767">
    <property type="entry name" value="LONG-CHAIN-FATTY-ACID--COA LIGASE"/>
    <property type="match status" value="1"/>
</dbReference>
<dbReference type="InterPro" id="IPR000873">
    <property type="entry name" value="AMP-dep_synth/lig_dom"/>
</dbReference>
<dbReference type="RefSeq" id="WP_121927377.1">
    <property type="nucleotide sequence ID" value="NZ_REGC01000002.1"/>
</dbReference>
<accession>A0A3M0H1W6</accession>
<gene>
    <name evidence="3" type="ORF">D9543_02040</name>
</gene>
<dbReference type="PROSITE" id="PS00455">
    <property type="entry name" value="AMP_BINDING"/>
    <property type="match status" value="1"/>
</dbReference>
<reference evidence="3 4" key="1">
    <citation type="submission" date="2018-10" db="EMBL/GenBank/DDBJ databases">
        <title>Corynebacterium macginleyi genome sequencing and assembly of the type strain and two clinical samples.</title>
        <authorList>
            <person name="Bernier A.-M."/>
            <person name="Bernard K."/>
        </authorList>
    </citation>
    <scope>NUCLEOTIDE SEQUENCE [LARGE SCALE GENOMIC DNA]</scope>
    <source>
        <strain evidence="3 4">NML 120205</strain>
    </source>
</reference>
<dbReference type="AlphaFoldDB" id="A0A3M0H1W6"/>
<dbReference type="PANTHER" id="PTHR43767:SF1">
    <property type="entry name" value="NONRIBOSOMAL PEPTIDE SYNTHASE PES1 (EUROFUNG)-RELATED"/>
    <property type="match status" value="1"/>
</dbReference>
<dbReference type="InterPro" id="IPR050237">
    <property type="entry name" value="ATP-dep_AMP-bd_enzyme"/>
</dbReference>
<dbReference type="CDD" id="cd05936">
    <property type="entry name" value="FC-FACS_FadD_like"/>
    <property type="match status" value="1"/>
</dbReference>
<comment type="caution">
    <text evidence="3">The sequence shown here is derived from an EMBL/GenBank/DDBJ whole genome shotgun (WGS) entry which is preliminary data.</text>
</comment>
<evidence type="ECO:0000313" key="4">
    <source>
        <dbReference type="Proteomes" id="UP000270649"/>
    </source>
</evidence>
<feature type="domain" description="AMP-dependent synthetase/ligase" evidence="1">
    <location>
        <begin position="35"/>
        <end position="427"/>
    </location>
</feature>
<evidence type="ECO:0000259" key="1">
    <source>
        <dbReference type="Pfam" id="PF00501"/>
    </source>
</evidence>
<dbReference type="InterPro" id="IPR042099">
    <property type="entry name" value="ANL_N_sf"/>
</dbReference>
<dbReference type="Pfam" id="PF00501">
    <property type="entry name" value="AMP-binding"/>
    <property type="match status" value="1"/>
</dbReference>
<dbReference type="GO" id="GO:0016878">
    <property type="term" value="F:acid-thiol ligase activity"/>
    <property type="evidence" value="ECO:0007669"/>
    <property type="project" value="UniProtKB-ARBA"/>
</dbReference>
<feature type="domain" description="AMP-binding enzyme C-terminal" evidence="2">
    <location>
        <begin position="477"/>
        <end position="552"/>
    </location>
</feature>
<evidence type="ECO:0000259" key="2">
    <source>
        <dbReference type="Pfam" id="PF13193"/>
    </source>
</evidence>
<evidence type="ECO:0000313" key="3">
    <source>
        <dbReference type="EMBL" id="RMB63616.1"/>
    </source>
</evidence>
<organism evidence="3 4">
    <name type="scientific">Corynebacterium macginleyi</name>
    <dbReference type="NCBI Taxonomy" id="38290"/>
    <lineage>
        <taxon>Bacteria</taxon>
        <taxon>Bacillati</taxon>
        <taxon>Actinomycetota</taxon>
        <taxon>Actinomycetes</taxon>
        <taxon>Mycobacteriales</taxon>
        <taxon>Corynebacteriaceae</taxon>
        <taxon>Corynebacterium</taxon>
    </lineage>
</organism>
<dbReference type="InterPro" id="IPR045851">
    <property type="entry name" value="AMP-bd_C_sf"/>
</dbReference>
<dbReference type="NCBIfam" id="NF004114">
    <property type="entry name" value="PRK05605.1"/>
    <property type="match status" value="1"/>
</dbReference>
<dbReference type="Pfam" id="PF13193">
    <property type="entry name" value="AMP-binding_C"/>
    <property type="match status" value="1"/>
</dbReference>
<proteinExistence type="predicted"/>
<dbReference type="InterPro" id="IPR025110">
    <property type="entry name" value="AMP-bd_C"/>
</dbReference>
<keyword evidence="3" id="KW-0436">Ligase</keyword>
<dbReference type="Gene3D" id="3.40.50.12780">
    <property type="entry name" value="N-terminal domain of ligase-like"/>
    <property type="match status" value="1"/>
</dbReference>
<dbReference type="EMBL" id="REGC01000002">
    <property type="protein sequence ID" value="RMB63616.1"/>
    <property type="molecule type" value="Genomic_DNA"/>
</dbReference>
<protein>
    <submittedName>
        <fullName evidence="3">Long-chain fatty acid--CoA ligase</fullName>
    </submittedName>
</protein>
<dbReference type="SUPFAM" id="SSF56801">
    <property type="entry name" value="Acetyl-CoA synthetase-like"/>
    <property type="match status" value="1"/>
</dbReference>
<sequence length="572" mass="62936">MSAYESKAWLQYYPEWTPHSLDYGNTTLLDLYDNNLEVNGDRSATYFFGRTQNYSELDRQVRAAAAGLKAFGVRPGDRVAIVAPNNPQYIAAFYAILKLGAQVVLHNPLYTAHELEGLFKDHGARIAIAWDKAAPTLEKLRATTNLETVVSINMINAMPALRRAALRLPFPPLKAKREQLSAPAPNTVPWEALIGDAIGGNGSDIKTPEDIDKDTIALVMYTSGTTGTPKGAMLSHGNLVSNLLHGKAWVPGLGDKPERMLAALPFFHAYGLTMNVTLAQLIGGELVILPMPQIPLIMQLMKKHTPTWVPGVPTLYERIVKAAEKQEVPIKGVRAAFSGASTLPSETVTKWENATSGLLVEGYGLTECSPIIVANPMSTDRRPGYVGIPFPDTEVRIANPDNLDETQPDGVEGEVLARGPQVFKGYLNNPEATDAAFHGDWFRTGDMGIMEEDGFIRLVSRIKEIIITGGFNVYPGEVEQILCEHPSIDEAAVVGRPRDDGSEDVVACLDLADGAALDPEGLKDYCRERLTRYKVPRTFYHFEELAKDQMGKIRRREVQEDLINRLEAEKNS</sequence>
<dbReference type="Gene3D" id="3.30.300.30">
    <property type="match status" value="1"/>
</dbReference>
<dbReference type="InterPro" id="IPR020845">
    <property type="entry name" value="AMP-binding_CS"/>
</dbReference>
<name>A0A3M0H1W6_9CORY</name>